<sequence length="48" mass="5339">MDLSIMTSAFLVVMFKLIRQKVLAGAACQSKLEETIKKSPIQYCSGLF</sequence>
<dbReference type="AlphaFoldDB" id="A0A1K1KQ80"/>
<evidence type="ECO:0000313" key="1">
    <source>
        <dbReference type="EMBL" id="SFV41023.1"/>
    </source>
</evidence>
<accession>A0A1K1KQ80</accession>
<dbReference type="EMBL" id="LT630287">
    <property type="protein sequence ID" value="SFV41023.1"/>
    <property type="molecule type" value="Genomic_DNA"/>
</dbReference>
<proteinExistence type="predicted"/>
<evidence type="ECO:0000313" key="2">
    <source>
        <dbReference type="Proteomes" id="UP000190935"/>
    </source>
</evidence>
<dbReference type="Proteomes" id="UP000190935">
    <property type="component" value="Chromosome I"/>
</dbReference>
<protein>
    <submittedName>
        <fullName evidence="1">Uncharacterized protein</fullName>
    </submittedName>
</protein>
<organism evidence="1 2">
    <name type="scientific">Ligilactobacillus acidipiscis</name>
    <dbReference type="NCBI Taxonomy" id="89059"/>
    <lineage>
        <taxon>Bacteria</taxon>
        <taxon>Bacillati</taxon>
        <taxon>Bacillota</taxon>
        <taxon>Bacilli</taxon>
        <taxon>Lactobacillales</taxon>
        <taxon>Lactobacillaceae</taxon>
        <taxon>Ligilactobacillus</taxon>
    </lineage>
</organism>
<dbReference type="KEGG" id="laca:LAC1533_1602"/>
<name>A0A1K1KQ80_9LACO</name>
<reference evidence="2" key="1">
    <citation type="submission" date="2016-11" db="EMBL/GenBank/DDBJ databases">
        <authorList>
            <person name="Papadimitriou K."/>
        </authorList>
    </citation>
    <scope>NUCLEOTIDE SEQUENCE [LARGE SCALE GENOMIC DNA]</scope>
    <source>
        <strain evidence="2">ACA-DC 1533</strain>
    </source>
</reference>
<gene>
    <name evidence="1" type="ORF">LAC1533_1602</name>
</gene>